<dbReference type="AlphaFoldDB" id="A0A9N9D2I9"/>
<comment type="caution">
    <text evidence="1">The sequence shown here is derived from an EMBL/GenBank/DDBJ whole genome shotgun (WGS) entry which is preliminary data.</text>
</comment>
<accession>A0A9N9D2I9</accession>
<protein>
    <submittedName>
        <fullName evidence="1">18510_t:CDS:1</fullName>
    </submittedName>
</protein>
<sequence length="205" mass="23467">PITKLSSPLHESCVDAIVWQILLATAKVMSTNQDFLSEQRMNEKCTMILRTLSSEHLELVQEMINKSFNLLLDAKRIPEALELTIEFIDKILKNNNIKKEISPSHEALLEKTCYIDDNEIDDENDHEPYKWYKIEAKGDKSARQLDPDEYVVEIKIQKSSPNKNKIGIGLVKTTKNRLITVNLAAKDPSYLPLWIIIQMFDPGGT</sequence>
<evidence type="ECO:0000313" key="2">
    <source>
        <dbReference type="Proteomes" id="UP000789396"/>
    </source>
</evidence>
<keyword evidence="2" id="KW-1185">Reference proteome</keyword>
<organism evidence="1 2">
    <name type="scientific">Racocetra fulgida</name>
    <dbReference type="NCBI Taxonomy" id="60492"/>
    <lineage>
        <taxon>Eukaryota</taxon>
        <taxon>Fungi</taxon>
        <taxon>Fungi incertae sedis</taxon>
        <taxon>Mucoromycota</taxon>
        <taxon>Glomeromycotina</taxon>
        <taxon>Glomeromycetes</taxon>
        <taxon>Diversisporales</taxon>
        <taxon>Gigasporaceae</taxon>
        <taxon>Racocetra</taxon>
    </lineage>
</organism>
<dbReference type="Proteomes" id="UP000789396">
    <property type="component" value="Unassembled WGS sequence"/>
</dbReference>
<dbReference type="EMBL" id="CAJVPZ010010497">
    <property type="protein sequence ID" value="CAG8620165.1"/>
    <property type="molecule type" value="Genomic_DNA"/>
</dbReference>
<name>A0A9N9D2I9_9GLOM</name>
<proteinExistence type="predicted"/>
<reference evidence="1" key="1">
    <citation type="submission" date="2021-06" db="EMBL/GenBank/DDBJ databases">
        <authorList>
            <person name="Kallberg Y."/>
            <person name="Tangrot J."/>
            <person name="Rosling A."/>
        </authorList>
    </citation>
    <scope>NUCLEOTIDE SEQUENCE</scope>
    <source>
        <strain evidence="1">IN212</strain>
    </source>
</reference>
<evidence type="ECO:0000313" key="1">
    <source>
        <dbReference type="EMBL" id="CAG8620165.1"/>
    </source>
</evidence>
<gene>
    <name evidence="1" type="ORF">RFULGI_LOCUS7329</name>
</gene>
<feature type="non-terminal residue" evidence="1">
    <location>
        <position position="205"/>
    </location>
</feature>